<dbReference type="HOGENOM" id="CLU_040574_0_0_1"/>
<dbReference type="Pfam" id="PF00646">
    <property type="entry name" value="F-box"/>
    <property type="match status" value="1"/>
</dbReference>
<dbReference type="InterPro" id="IPR001810">
    <property type="entry name" value="F-box_dom"/>
</dbReference>
<dbReference type="SUPFAM" id="SSF81383">
    <property type="entry name" value="F-box domain"/>
    <property type="match status" value="1"/>
</dbReference>
<dbReference type="Gene3D" id="3.80.10.10">
    <property type="entry name" value="Ribonuclease Inhibitor"/>
    <property type="match status" value="1"/>
</dbReference>
<organism evidence="2 3">
    <name type="scientific">Fibroporia radiculosa</name>
    <dbReference type="NCBI Taxonomy" id="599839"/>
    <lineage>
        <taxon>Eukaryota</taxon>
        <taxon>Fungi</taxon>
        <taxon>Dikarya</taxon>
        <taxon>Basidiomycota</taxon>
        <taxon>Agaricomycotina</taxon>
        <taxon>Agaricomycetes</taxon>
        <taxon>Polyporales</taxon>
        <taxon>Fibroporiaceae</taxon>
        <taxon>Fibroporia</taxon>
    </lineage>
</organism>
<feature type="domain" description="F-box" evidence="1">
    <location>
        <begin position="11"/>
        <end position="45"/>
    </location>
</feature>
<dbReference type="GeneID" id="24098363"/>
<dbReference type="RefSeq" id="XP_012182735.1">
    <property type="nucleotide sequence ID" value="XM_012327345.1"/>
</dbReference>
<reference evidence="2 3" key="1">
    <citation type="journal article" date="2012" name="Appl. Environ. Microbiol.">
        <title>Short-read sequencing for genomic analysis of the brown rot fungus Fibroporia radiculosa.</title>
        <authorList>
            <person name="Tang J.D."/>
            <person name="Perkins A.D."/>
            <person name="Sonstegard T.S."/>
            <person name="Schroeder S.G."/>
            <person name="Burgess S.C."/>
            <person name="Diehl S.V."/>
        </authorList>
    </citation>
    <scope>NUCLEOTIDE SEQUENCE [LARGE SCALE GENOMIC DNA]</scope>
    <source>
        <strain evidence="2 3">TFFH 294</strain>
    </source>
</reference>
<sequence length="478" mass="54512">MSPMLDISRTSQLPPELWEDIIKYSTPSSLRACLSVSRLFHDLAVRFLFSTIHIQFGALSPHGLSPEEHERRVARNCSIGSDILCYIASKPSFAVVVKKIVVHSYMVGPYVFDRQLLIDAVSKLSNLSCFVWYGVASSVSATLVLNRPDLDPANGDIRIPLASSLPLRRIQNLRSLSLEWWADELEHEDPELELTEVRDMIEANTDTLQELEICAPHCRSFPLRTLRNLVYLHLIDAPLDNIETVFRYGDQLEALSIVPDVHCVQELFSVIASHPKRLPRLSSFKLIQSDDDEWRPDVSDMAALAEFFRTKNMRRLDCKLCVDCTTSLPFLQMLQNLKNLQVLGIGLISPTFVQNDSLSFTNYIPKNISALRLRLGYDGTIIGRDVILHLWDHFEGLRYAHIVVSTVPDITLAMLISSNSKQDLELIAYNGRVFPLERTIDNVCVGKSWSECKTTTRAVEDFGNEDWEWLSRHYMVYW</sequence>
<dbReference type="InterPro" id="IPR036047">
    <property type="entry name" value="F-box-like_dom_sf"/>
</dbReference>
<gene>
    <name evidence="2" type="ORF">FIBRA_05585</name>
</gene>
<dbReference type="SUPFAM" id="SSF52047">
    <property type="entry name" value="RNI-like"/>
    <property type="match status" value="1"/>
</dbReference>
<dbReference type="EMBL" id="HE797114">
    <property type="protein sequence ID" value="CCM03452.1"/>
    <property type="molecule type" value="Genomic_DNA"/>
</dbReference>
<evidence type="ECO:0000313" key="3">
    <source>
        <dbReference type="Proteomes" id="UP000006352"/>
    </source>
</evidence>
<keyword evidence="3" id="KW-1185">Reference proteome</keyword>
<dbReference type="AlphaFoldDB" id="J4HXS7"/>
<dbReference type="OrthoDB" id="3238099at2759"/>
<evidence type="ECO:0000313" key="2">
    <source>
        <dbReference type="EMBL" id="CCM03452.1"/>
    </source>
</evidence>
<name>J4HXS7_9APHY</name>
<evidence type="ECO:0000259" key="1">
    <source>
        <dbReference type="Pfam" id="PF00646"/>
    </source>
</evidence>
<protein>
    <recommendedName>
        <fullName evidence="1">F-box domain-containing protein</fullName>
    </recommendedName>
</protein>
<dbReference type="InParanoid" id="J4HXS7"/>
<accession>J4HXS7</accession>
<dbReference type="Proteomes" id="UP000006352">
    <property type="component" value="Unassembled WGS sequence"/>
</dbReference>
<proteinExistence type="predicted"/>
<dbReference type="InterPro" id="IPR032675">
    <property type="entry name" value="LRR_dom_sf"/>
</dbReference>